<dbReference type="Proteomes" id="UP001017257">
    <property type="component" value="Chromosome"/>
</dbReference>
<evidence type="ECO:0000256" key="3">
    <source>
        <dbReference type="ARBA" id="ARBA00012737"/>
    </source>
</evidence>
<evidence type="ECO:0000256" key="4">
    <source>
        <dbReference type="ARBA" id="ARBA00022741"/>
    </source>
</evidence>
<dbReference type="CDD" id="cd01991">
    <property type="entry name" value="Asn_synthase_B_C"/>
    <property type="match status" value="1"/>
</dbReference>
<dbReference type="PANTHER" id="PTHR43284">
    <property type="entry name" value="ASPARAGINE SYNTHETASE (GLUTAMINE-HYDROLYZING)"/>
    <property type="match status" value="1"/>
</dbReference>
<organism evidence="9 10">
    <name type="scientific">Microvirga terrae</name>
    <dbReference type="NCBI Taxonomy" id="2740529"/>
    <lineage>
        <taxon>Bacteria</taxon>
        <taxon>Pseudomonadati</taxon>
        <taxon>Pseudomonadota</taxon>
        <taxon>Alphaproteobacteria</taxon>
        <taxon>Hyphomicrobiales</taxon>
        <taxon>Methylobacteriaceae</taxon>
        <taxon>Microvirga</taxon>
    </lineage>
</organism>
<dbReference type="CDD" id="cd00712">
    <property type="entry name" value="AsnB"/>
    <property type="match status" value="1"/>
</dbReference>
<dbReference type="GO" id="GO:0004066">
    <property type="term" value="F:asparagine synthase (glutamine-hydrolyzing) activity"/>
    <property type="evidence" value="ECO:0007669"/>
    <property type="project" value="UniProtKB-EC"/>
</dbReference>
<dbReference type="InterPro" id="IPR006426">
    <property type="entry name" value="Asn_synth_AEB"/>
</dbReference>
<dbReference type="InterPro" id="IPR001962">
    <property type="entry name" value="Asn_synthase"/>
</dbReference>
<feature type="domain" description="Glutamine amidotransferase type-2" evidence="8">
    <location>
        <begin position="2"/>
        <end position="237"/>
    </location>
</feature>
<evidence type="ECO:0000256" key="7">
    <source>
        <dbReference type="ARBA" id="ARBA00048741"/>
    </source>
</evidence>
<evidence type="ECO:0000259" key="8">
    <source>
        <dbReference type="PROSITE" id="PS51278"/>
    </source>
</evidence>
<reference evidence="9" key="1">
    <citation type="submission" date="2022-08" db="EMBL/GenBank/DDBJ databases">
        <title>Microvirga terrae sp. nov., isolated from soil.</title>
        <authorList>
            <person name="Kim K.H."/>
            <person name="Seo Y.L."/>
            <person name="Kim J.M."/>
            <person name="Lee J.K."/>
            <person name="Han D.M."/>
            <person name="Jeon C.O."/>
        </authorList>
    </citation>
    <scope>NUCLEOTIDE SEQUENCE</scope>
    <source>
        <strain evidence="9">R24</strain>
    </source>
</reference>
<dbReference type="PANTHER" id="PTHR43284:SF1">
    <property type="entry name" value="ASPARAGINE SYNTHETASE"/>
    <property type="match status" value="1"/>
</dbReference>
<keyword evidence="4" id="KW-0547">Nucleotide-binding</keyword>
<sequence>MCGILGVVSLSGEPVDTGVLQRMNDLQSHRGPDGEGFLLGWFDGDTSSQVFVPQIAQYGLNNAVQVALGHRRLAILDLLDRGLQPMATGDGRTWIVFNGEIYNHLELRAELEQCGYRFRSRTDTEVLLTAYEHWGQDCLSRIEGMYAFAIWDGNRRRLFCARDRFGIKPFYYALKDGYFIFASEIKALLAFPGVEAVADDEAVLGFLTHGNCDYSERTMFRDIKALPGSHCIDIDLGTDTFMPRSYYQLNPQTRYDLSDEDQIGRLQELLVDSVRKHLISDVRIGSCLSGGLDSSAVVALVGKISRENPEAAGAIGDKLHTFTSCYEYKELDERSFARSIADSVGARSELVFPSASDFWADFERLTWHQDMPCGSLSFYAQWRVMRAAKEAGVKVLLDGQGGDEVFGGYAKFRYAYMASLLRSGRLPKLSSELYAMMRQGDRYVLDLRNGYRYLPKSLRQLLNVDSVMKNVIRTDWSSAVSDHSSPATRWWRNAFSHRSDGTKDSSTLMQRIQLDDILVDTLPQLLRFEDRSSMAFSIEARVPLLDHRLVEHGISLPDHLKVNNGWSKFAVRKAMKGLMPEAVRMRKSKLGFAAPDRIWLSDDLKPRIDEMVKGTMRSEKYINSAALRQWHASSRIDKGNKESYLGLFRIMSLETWMRTFNVSC</sequence>
<dbReference type="EMBL" id="CP102845">
    <property type="protein sequence ID" value="UVF17595.1"/>
    <property type="molecule type" value="Genomic_DNA"/>
</dbReference>
<protein>
    <recommendedName>
        <fullName evidence="3">asparagine synthase (glutamine-hydrolyzing)</fullName>
        <ecNumber evidence="3">6.3.5.4</ecNumber>
    </recommendedName>
</protein>
<dbReference type="EC" id="6.3.5.4" evidence="3"/>
<evidence type="ECO:0000313" key="10">
    <source>
        <dbReference type="Proteomes" id="UP001017257"/>
    </source>
</evidence>
<dbReference type="InterPro" id="IPR029055">
    <property type="entry name" value="Ntn_hydrolases_N"/>
</dbReference>
<evidence type="ECO:0000256" key="1">
    <source>
        <dbReference type="ARBA" id="ARBA00005187"/>
    </source>
</evidence>
<proteinExistence type="inferred from homology"/>
<evidence type="ECO:0000313" key="9">
    <source>
        <dbReference type="EMBL" id="UVF17595.1"/>
    </source>
</evidence>
<evidence type="ECO:0000256" key="6">
    <source>
        <dbReference type="ARBA" id="ARBA00022962"/>
    </source>
</evidence>
<dbReference type="InterPro" id="IPR051786">
    <property type="entry name" value="ASN_synthetase/amidase"/>
</dbReference>
<dbReference type="SUPFAM" id="SSF52402">
    <property type="entry name" value="Adenine nucleotide alpha hydrolases-like"/>
    <property type="match status" value="1"/>
</dbReference>
<comment type="pathway">
    <text evidence="1">Amino-acid biosynthesis; L-asparagine biosynthesis; L-asparagine from L-aspartate (L-Gln route): step 1/1.</text>
</comment>
<comment type="similarity">
    <text evidence="2">Belongs to the asparagine synthetase family.</text>
</comment>
<dbReference type="InterPro" id="IPR014729">
    <property type="entry name" value="Rossmann-like_a/b/a_fold"/>
</dbReference>
<gene>
    <name evidence="9" type="primary">asnB</name>
    <name evidence="9" type="ORF">HPT29_013680</name>
</gene>
<dbReference type="RefSeq" id="WP_173945593.1">
    <property type="nucleotide sequence ID" value="NZ_CP102845.1"/>
</dbReference>
<dbReference type="Gene3D" id="3.40.50.620">
    <property type="entry name" value="HUPs"/>
    <property type="match status" value="1"/>
</dbReference>
<name>A0ABY5RK64_9HYPH</name>
<dbReference type="InterPro" id="IPR017932">
    <property type="entry name" value="GATase_2_dom"/>
</dbReference>
<dbReference type="SUPFAM" id="SSF56235">
    <property type="entry name" value="N-terminal nucleophile aminohydrolases (Ntn hydrolases)"/>
    <property type="match status" value="1"/>
</dbReference>
<dbReference type="PROSITE" id="PS51278">
    <property type="entry name" value="GATASE_TYPE_2"/>
    <property type="match status" value="1"/>
</dbReference>
<evidence type="ECO:0000256" key="5">
    <source>
        <dbReference type="ARBA" id="ARBA00022840"/>
    </source>
</evidence>
<dbReference type="NCBIfam" id="TIGR01536">
    <property type="entry name" value="asn_synth_AEB"/>
    <property type="match status" value="1"/>
</dbReference>
<keyword evidence="10" id="KW-1185">Reference proteome</keyword>
<dbReference type="Pfam" id="PF00733">
    <property type="entry name" value="Asn_synthase"/>
    <property type="match status" value="1"/>
</dbReference>
<dbReference type="PIRSF" id="PIRSF001589">
    <property type="entry name" value="Asn_synthetase_glu-h"/>
    <property type="match status" value="1"/>
</dbReference>
<comment type="catalytic activity">
    <reaction evidence="7">
        <text>L-aspartate + L-glutamine + ATP + H2O = L-asparagine + L-glutamate + AMP + diphosphate + H(+)</text>
        <dbReference type="Rhea" id="RHEA:12228"/>
        <dbReference type="ChEBI" id="CHEBI:15377"/>
        <dbReference type="ChEBI" id="CHEBI:15378"/>
        <dbReference type="ChEBI" id="CHEBI:29985"/>
        <dbReference type="ChEBI" id="CHEBI:29991"/>
        <dbReference type="ChEBI" id="CHEBI:30616"/>
        <dbReference type="ChEBI" id="CHEBI:33019"/>
        <dbReference type="ChEBI" id="CHEBI:58048"/>
        <dbReference type="ChEBI" id="CHEBI:58359"/>
        <dbReference type="ChEBI" id="CHEBI:456215"/>
        <dbReference type="EC" id="6.3.5.4"/>
    </reaction>
</comment>
<accession>A0ABY5RK64</accession>
<keyword evidence="9" id="KW-0436">Ligase</keyword>
<dbReference type="Gene3D" id="3.60.20.10">
    <property type="entry name" value="Glutamine Phosphoribosylpyrophosphate, subunit 1, domain 1"/>
    <property type="match status" value="1"/>
</dbReference>
<keyword evidence="5" id="KW-0067">ATP-binding</keyword>
<dbReference type="Pfam" id="PF13537">
    <property type="entry name" value="GATase_7"/>
    <property type="match status" value="1"/>
</dbReference>
<dbReference type="InterPro" id="IPR033738">
    <property type="entry name" value="AsnB_N"/>
</dbReference>
<keyword evidence="6" id="KW-0315">Glutamine amidotransferase</keyword>
<evidence type="ECO:0000256" key="2">
    <source>
        <dbReference type="ARBA" id="ARBA00005752"/>
    </source>
</evidence>